<feature type="region of interest" description="Disordered" evidence="1">
    <location>
        <begin position="39"/>
        <end position="71"/>
    </location>
</feature>
<organism evidence="3 4">
    <name type="scientific">Dissostichus mawsoni</name>
    <name type="common">Antarctic cod</name>
    <dbReference type="NCBI Taxonomy" id="36200"/>
    <lineage>
        <taxon>Eukaryota</taxon>
        <taxon>Metazoa</taxon>
        <taxon>Chordata</taxon>
        <taxon>Craniata</taxon>
        <taxon>Vertebrata</taxon>
        <taxon>Euteleostomi</taxon>
        <taxon>Actinopterygii</taxon>
        <taxon>Neopterygii</taxon>
        <taxon>Teleostei</taxon>
        <taxon>Neoteleostei</taxon>
        <taxon>Acanthomorphata</taxon>
        <taxon>Eupercaria</taxon>
        <taxon>Perciformes</taxon>
        <taxon>Notothenioidei</taxon>
        <taxon>Nototheniidae</taxon>
        <taxon>Dissostichus</taxon>
    </lineage>
</organism>
<comment type="caution">
    <text evidence="3">The sequence shown here is derived from an EMBL/GenBank/DDBJ whole genome shotgun (WGS) entry which is preliminary data.</text>
</comment>
<keyword evidence="4" id="KW-1185">Reference proteome</keyword>
<sequence length="71" mass="7508">MRLCLYFLLLAALSSISYTADPEKITALTGMNATLPCPHKTGNAKPAKRGSANVSFADLSKIGQPPNTNKS</sequence>
<name>A0A7J5YT96_DISMA</name>
<evidence type="ECO:0000313" key="4">
    <source>
        <dbReference type="Proteomes" id="UP000518266"/>
    </source>
</evidence>
<feature type="signal peptide" evidence="2">
    <location>
        <begin position="1"/>
        <end position="19"/>
    </location>
</feature>
<evidence type="ECO:0000313" key="3">
    <source>
        <dbReference type="EMBL" id="KAF3852660.1"/>
    </source>
</evidence>
<dbReference type="EMBL" id="JAAKFY010000009">
    <property type="protein sequence ID" value="KAF3852660.1"/>
    <property type="molecule type" value="Genomic_DNA"/>
</dbReference>
<feature type="chain" id="PRO_5029829757" evidence="2">
    <location>
        <begin position="20"/>
        <end position="71"/>
    </location>
</feature>
<gene>
    <name evidence="3" type="ORF">F7725_006015</name>
</gene>
<dbReference type="AlphaFoldDB" id="A0A7J5YT96"/>
<keyword evidence="2" id="KW-0732">Signal</keyword>
<protein>
    <submittedName>
        <fullName evidence="3">Uncharacterized protein</fullName>
    </submittedName>
</protein>
<evidence type="ECO:0000256" key="2">
    <source>
        <dbReference type="SAM" id="SignalP"/>
    </source>
</evidence>
<accession>A0A7J5YT96</accession>
<proteinExistence type="predicted"/>
<reference evidence="3 4" key="1">
    <citation type="submission" date="2020-03" db="EMBL/GenBank/DDBJ databases">
        <title>Dissostichus mawsoni Genome sequencing and assembly.</title>
        <authorList>
            <person name="Park H."/>
        </authorList>
    </citation>
    <scope>NUCLEOTIDE SEQUENCE [LARGE SCALE GENOMIC DNA]</scope>
    <source>
        <strain evidence="3">DM0001</strain>
        <tissue evidence="3">Muscle</tissue>
    </source>
</reference>
<evidence type="ECO:0000256" key="1">
    <source>
        <dbReference type="SAM" id="MobiDB-lite"/>
    </source>
</evidence>
<dbReference type="Proteomes" id="UP000518266">
    <property type="component" value="Unassembled WGS sequence"/>
</dbReference>